<organism evidence="1 2">
    <name type="scientific">Virgisporangium aurantiacum</name>
    <dbReference type="NCBI Taxonomy" id="175570"/>
    <lineage>
        <taxon>Bacteria</taxon>
        <taxon>Bacillati</taxon>
        <taxon>Actinomycetota</taxon>
        <taxon>Actinomycetes</taxon>
        <taxon>Micromonosporales</taxon>
        <taxon>Micromonosporaceae</taxon>
        <taxon>Virgisporangium</taxon>
    </lineage>
</organism>
<name>A0A8J3ZE62_9ACTN</name>
<sequence>MTAGVVRPVVPSTAPVGRAVRSGGPRGPLPLPAVRPSSDSGSLVFGVATVDRDGRLAEAVVLAALGWGVGTRLDIRVRAGLVLTAADPCAVFRMTRPGQVRIPAGVRDWCGLATGHRVLLTADPAAGLGAGLLVVHPPAAVAAMVERFHAAVLDGGEVR</sequence>
<evidence type="ECO:0008006" key="3">
    <source>
        <dbReference type="Google" id="ProtNLM"/>
    </source>
</evidence>
<dbReference type="EMBL" id="BOPG01000079">
    <property type="protein sequence ID" value="GIJ62524.1"/>
    <property type="molecule type" value="Genomic_DNA"/>
</dbReference>
<accession>A0A8J3ZE62</accession>
<keyword evidence="2" id="KW-1185">Reference proteome</keyword>
<evidence type="ECO:0000313" key="1">
    <source>
        <dbReference type="EMBL" id="GIJ62524.1"/>
    </source>
</evidence>
<dbReference type="AlphaFoldDB" id="A0A8J3ZE62"/>
<gene>
    <name evidence="1" type="ORF">Vau01_100400</name>
</gene>
<reference evidence="1" key="1">
    <citation type="submission" date="2021-01" db="EMBL/GenBank/DDBJ databases">
        <title>Whole genome shotgun sequence of Virgisporangium aurantiacum NBRC 16421.</title>
        <authorList>
            <person name="Komaki H."/>
            <person name="Tamura T."/>
        </authorList>
    </citation>
    <scope>NUCLEOTIDE SEQUENCE</scope>
    <source>
        <strain evidence="1">NBRC 16421</strain>
    </source>
</reference>
<evidence type="ECO:0000313" key="2">
    <source>
        <dbReference type="Proteomes" id="UP000612585"/>
    </source>
</evidence>
<proteinExistence type="predicted"/>
<dbReference type="Proteomes" id="UP000612585">
    <property type="component" value="Unassembled WGS sequence"/>
</dbReference>
<comment type="caution">
    <text evidence="1">The sequence shown here is derived from an EMBL/GenBank/DDBJ whole genome shotgun (WGS) entry which is preliminary data.</text>
</comment>
<protein>
    <recommendedName>
        <fullName evidence="3">SpoVT-AbrB domain-containing protein</fullName>
    </recommendedName>
</protein>